<dbReference type="InterPro" id="IPR042150">
    <property type="entry name" value="MmRce1-like"/>
</dbReference>
<feature type="transmembrane region" description="Helical" evidence="1">
    <location>
        <begin position="206"/>
        <end position="225"/>
    </location>
</feature>
<feature type="transmembrane region" description="Helical" evidence="1">
    <location>
        <begin position="112"/>
        <end position="130"/>
    </location>
</feature>
<keyword evidence="1" id="KW-0812">Transmembrane</keyword>
<organism evidence="3 4">
    <name type="scientific">Streptomyces milbemycinicus</name>
    <dbReference type="NCBI Taxonomy" id="476552"/>
    <lineage>
        <taxon>Bacteria</taxon>
        <taxon>Bacillati</taxon>
        <taxon>Actinomycetota</taxon>
        <taxon>Actinomycetes</taxon>
        <taxon>Kitasatosporales</taxon>
        <taxon>Streptomycetaceae</taxon>
        <taxon>Streptomyces</taxon>
    </lineage>
</organism>
<comment type="caution">
    <text evidence="3">The sequence shown here is derived from an EMBL/GenBank/DDBJ whole genome shotgun (WGS) entry which is preliminary data.</text>
</comment>
<evidence type="ECO:0000313" key="4">
    <source>
        <dbReference type="Proteomes" id="UP001620295"/>
    </source>
</evidence>
<evidence type="ECO:0000256" key="1">
    <source>
        <dbReference type="SAM" id="Phobius"/>
    </source>
</evidence>
<keyword evidence="1" id="KW-1133">Transmembrane helix</keyword>
<feature type="domain" description="CAAX prenyl protease 2/Lysostaphin resistance protein A-like" evidence="2">
    <location>
        <begin position="114"/>
        <end position="219"/>
    </location>
</feature>
<dbReference type="Pfam" id="PF02517">
    <property type="entry name" value="Rce1-like"/>
    <property type="match status" value="1"/>
</dbReference>
<dbReference type="RefSeq" id="WP_358638392.1">
    <property type="nucleotide sequence ID" value="NZ_JBFACG010000006.1"/>
</dbReference>
<keyword evidence="4" id="KW-1185">Reference proteome</keyword>
<feature type="transmembrane region" description="Helical" evidence="1">
    <location>
        <begin position="70"/>
        <end position="92"/>
    </location>
</feature>
<feature type="transmembrane region" description="Helical" evidence="1">
    <location>
        <begin position="150"/>
        <end position="172"/>
    </location>
</feature>
<reference evidence="3 4" key="1">
    <citation type="submission" date="2024-11" db="EMBL/GenBank/DDBJ databases">
        <title>The Natural Products Discovery Center: Release of the First 8490 Sequenced Strains for Exploring Actinobacteria Biosynthetic Diversity.</title>
        <authorList>
            <person name="Kalkreuter E."/>
            <person name="Kautsar S.A."/>
            <person name="Yang D."/>
            <person name="Bader C.D."/>
            <person name="Teijaro C.N."/>
            <person name="Fluegel L."/>
            <person name="Davis C.M."/>
            <person name="Simpson J.R."/>
            <person name="Lauterbach L."/>
            <person name="Steele A.D."/>
            <person name="Gui C."/>
            <person name="Meng S."/>
            <person name="Li G."/>
            <person name="Viehrig K."/>
            <person name="Ye F."/>
            <person name="Su P."/>
            <person name="Kiefer A.F."/>
            <person name="Nichols A."/>
            <person name="Cepeda A.J."/>
            <person name="Yan W."/>
            <person name="Fan B."/>
            <person name="Jiang Y."/>
            <person name="Adhikari A."/>
            <person name="Zheng C.-J."/>
            <person name="Schuster L."/>
            <person name="Cowan T.M."/>
            <person name="Smanski M.J."/>
            <person name="Chevrette M.G."/>
            <person name="De Carvalho L.P.S."/>
            <person name="Shen B."/>
        </authorList>
    </citation>
    <scope>NUCLEOTIDE SEQUENCE [LARGE SCALE GENOMIC DNA]</scope>
    <source>
        <strain evidence="3 4">NPDC020863</strain>
    </source>
</reference>
<accession>A0ABW8LHK2</accession>
<protein>
    <submittedName>
        <fullName evidence="3">Type II CAAX prenyl endopeptidase Rce1 family protein</fullName>
    </submittedName>
</protein>
<dbReference type="PANTHER" id="PTHR35797:SF1">
    <property type="entry name" value="PROTEASE"/>
    <property type="match status" value="1"/>
</dbReference>
<keyword evidence="1" id="KW-0472">Membrane</keyword>
<dbReference type="Proteomes" id="UP001620295">
    <property type="component" value="Unassembled WGS sequence"/>
</dbReference>
<name>A0ABW8LHK2_9ACTN</name>
<dbReference type="PANTHER" id="PTHR35797">
    <property type="entry name" value="PROTEASE-RELATED"/>
    <property type="match status" value="1"/>
</dbReference>
<gene>
    <name evidence="3" type="ORF">ACI2L5_02820</name>
</gene>
<evidence type="ECO:0000259" key="2">
    <source>
        <dbReference type="Pfam" id="PF02517"/>
    </source>
</evidence>
<proteinExistence type="predicted"/>
<evidence type="ECO:0000313" key="3">
    <source>
        <dbReference type="EMBL" id="MFK4263861.1"/>
    </source>
</evidence>
<feature type="transmembrane region" description="Helical" evidence="1">
    <location>
        <begin position="30"/>
        <end position="50"/>
    </location>
</feature>
<feature type="transmembrane region" description="Helical" evidence="1">
    <location>
        <begin position="178"/>
        <end position="199"/>
    </location>
</feature>
<feature type="transmembrane region" description="Helical" evidence="1">
    <location>
        <begin position="237"/>
        <end position="257"/>
    </location>
</feature>
<sequence length="292" mass="31585">MAFLALSFAGTWLWLWVAHGVLGLSALNPLLQLPGFCMPGIAAWVVRHWVTREGFADAGLRPRLRAAWPYYLAAWLGPLALAAVTMALAAVLGVWHPDLSPLDELVPGVARWPALLVLMLVVPLLTPLYWGEEFGWTSYLRPRLFGGRVLPSVVATGVIWAVWHYPLAFIGYTEFENVALGLLVWTVSFLCQEAVLAWLYLRSGTVWAASLAHAGNNMVLFLLTGQLLSEGADGPGAIATTLLTTVPVAVLAGWLAWLSRRRARALNAAPARRVLQGAGGPARHQGQEGCIG</sequence>
<dbReference type="EMBL" id="JBJDQH010000001">
    <property type="protein sequence ID" value="MFK4263861.1"/>
    <property type="molecule type" value="Genomic_DNA"/>
</dbReference>
<dbReference type="InterPro" id="IPR003675">
    <property type="entry name" value="Rce1/LyrA-like_dom"/>
</dbReference>